<dbReference type="OrthoDB" id="10640730at2759"/>
<protein>
    <submittedName>
        <fullName evidence="1">Uncharacterized protein</fullName>
    </submittedName>
</protein>
<dbReference type="AlphaFoldDB" id="A0A3P7P187"/>
<gene>
    <name evidence="1" type="ORF">DILT_LOCUS10430</name>
</gene>
<organism evidence="1 2">
    <name type="scientific">Dibothriocephalus latus</name>
    <name type="common">Fish tapeworm</name>
    <name type="synonym">Diphyllobothrium latum</name>
    <dbReference type="NCBI Taxonomy" id="60516"/>
    <lineage>
        <taxon>Eukaryota</taxon>
        <taxon>Metazoa</taxon>
        <taxon>Spiralia</taxon>
        <taxon>Lophotrochozoa</taxon>
        <taxon>Platyhelminthes</taxon>
        <taxon>Cestoda</taxon>
        <taxon>Eucestoda</taxon>
        <taxon>Diphyllobothriidea</taxon>
        <taxon>Diphyllobothriidae</taxon>
        <taxon>Dibothriocephalus</taxon>
    </lineage>
</organism>
<proteinExistence type="predicted"/>
<sequence length="105" mass="11716">MKKPLPRQSSDYCYYYYEDGALVPIHIQSKQQQVDDSRMMPLEPKAFLPPALANWDFCQNAHNTTAAGDAIGSSVSTGINPQQKPSVRKGNFTWLHSECDVSLAI</sequence>
<name>A0A3P7P187_DIBLA</name>
<dbReference type="Proteomes" id="UP000281553">
    <property type="component" value="Unassembled WGS sequence"/>
</dbReference>
<evidence type="ECO:0000313" key="2">
    <source>
        <dbReference type="Proteomes" id="UP000281553"/>
    </source>
</evidence>
<evidence type="ECO:0000313" key="1">
    <source>
        <dbReference type="EMBL" id="VDN14599.1"/>
    </source>
</evidence>
<reference evidence="1 2" key="1">
    <citation type="submission" date="2018-11" db="EMBL/GenBank/DDBJ databases">
        <authorList>
            <consortium name="Pathogen Informatics"/>
        </authorList>
    </citation>
    <scope>NUCLEOTIDE SEQUENCE [LARGE SCALE GENOMIC DNA]</scope>
</reference>
<dbReference type="EMBL" id="UYRU01059743">
    <property type="protein sequence ID" value="VDN14599.1"/>
    <property type="molecule type" value="Genomic_DNA"/>
</dbReference>
<accession>A0A3P7P187</accession>
<keyword evidence="2" id="KW-1185">Reference proteome</keyword>